<dbReference type="Proteomes" id="UP001185922">
    <property type="component" value="Unassembled WGS sequence"/>
</dbReference>
<reference evidence="4" key="1">
    <citation type="submission" date="2023-10" db="EMBL/GenBank/DDBJ databases">
        <title>Development of a sustainable strategy for remediation of hydrocarbon-contaminated territories based on the waste exchange concept.</title>
        <authorList>
            <person name="Krivoruchko A."/>
        </authorList>
    </citation>
    <scope>NUCLEOTIDE SEQUENCE</scope>
    <source>
        <strain evidence="4">IEGM 1279</strain>
    </source>
</reference>
<dbReference type="InterPro" id="IPR023985">
    <property type="entry name" value="SDR_subfam_1"/>
</dbReference>
<dbReference type="SUPFAM" id="SSF51735">
    <property type="entry name" value="NAD(P)-binding Rossmann-fold domains"/>
    <property type="match status" value="1"/>
</dbReference>
<dbReference type="PANTHER" id="PTHR43008:SF4">
    <property type="entry name" value="CHAIN DEHYDROGENASE, PUTATIVE (AFU_ORTHOLOGUE AFUA_4G08710)-RELATED"/>
    <property type="match status" value="1"/>
</dbReference>
<evidence type="ECO:0000313" key="4">
    <source>
        <dbReference type="EMBL" id="MDV6312470.1"/>
    </source>
</evidence>
<dbReference type="FunFam" id="3.40.50.720:FF:000084">
    <property type="entry name" value="Short-chain dehydrogenase reductase"/>
    <property type="match status" value="1"/>
</dbReference>
<evidence type="ECO:0000256" key="1">
    <source>
        <dbReference type="ARBA" id="ARBA00006484"/>
    </source>
</evidence>
<organism evidence="4 5">
    <name type="scientific">Gordonia amicalis</name>
    <dbReference type="NCBI Taxonomy" id="89053"/>
    <lineage>
        <taxon>Bacteria</taxon>
        <taxon>Bacillati</taxon>
        <taxon>Actinomycetota</taxon>
        <taxon>Actinomycetes</taxon>
        <taxon>Mycobacteriales</taxon>
        <taxon>Gordoniaceae</taxon>
        <taxon>Gordonia</taxon>
    </lineage>
</organism>
<keyword evidence="2" id="KW-0560">Oxidoreductase</keyword>
<dbReference type="EMBL" id="JAWLKH010000009">
    <property type="protein sequence ID" value="MDV6312470.1"/>
    <property type="molecule type" value="Genomic_DNA"/>
</dbReference>
<protein>
    <submittedName>
        <fullName evidence="4">Mycofactocin-coupled SDR family oxidoreductase</fullName>
    </submittedName>
</protein>
<proteinExistence type="inferred from homology"/>
<evidence type="ECO:0000256" key="3">
    <source>
        <dbReference type="ARBA" id="ARBA00023027"/>
    </source>
</evidence>
<comment type="similarity">
    <text evidence="1">Belongs to the short-chain dehydrogenases/reductases (SDR) family.</text>
</comment>
<dbReference type="CDD" id="cd05233">
    <property type="entry name" value="SDR_c"/>
    <property type="match status" value="1"/>
</dbReference>
<dbReference type="Gene3D" id="3.40.50.720">
    <property type="entry name" value="NAD(P)-binding Rossmann-like Domain"/>
    <property type="match status" value="1"/>
</dbReference>
<dbReference type="RefSeq" id="WP_024499211.1">
    <property type="nucleotide sequence ID" value="NZ_CP091855.1"/>
</dbReference>
<dbReference type="NCBIfam" id="TIGR03971">
    <property type="entry name" value="SDR_subfam_1"/>
    <property type="match status" value="1"/>
</dbReference>
<accession>A0AAE4R344</accession>
<dbReference type="InterPro" id="IPR002347">
    <property type="entry name" value="SDR_fam"/>
</dbReference>
<dbReference type="AlphaFoldDB" id="A0AAE4R344"/>
<dbReference type="PRINTS" id="PR00081">
    <property type="entry name" value="GDHRDH"/>
</dbReference>
<keyword evidence="3" id="KW-0520">NAD</keyword>
<dbReference type="GO" id="GO:0050664">
    <property type="term" value="F:oxidoreductase activity, acting on NAD(P)H, oxygen as acceptor"/>
    <property type="evidence" value="ECO:0007669"/>
    <property type="project" value="TreeGrafter"/>
</dbReference>
<dbReference type="GeneID" id="77172797"/>
<evidence type="ECO:0000256" key="2">
    <source>
        <dbReference type="ARBA" id="ARBA00023002"/>
    </source>
</evidence>
<dbReference type="InterPro" id="IPR036291">
    <property type="entry name" value="NAD(P)-bd_dom_sf"/>
</dbReference>
<gene>
    <name evidence="4" type="ORF">R3Q15_11335</name>
</gene>
<dbReference type="Pfam" id="PF13561">
    <property type="entry name" value="adh_short_C2"/>
    <property type="match status" value="1"/>
</dbReference>
<name>A0AAE4R344_9ACTN</name>
<evidence type="ECO:0000313" key="5">
    <source>
        <dbReference type="Proteomes" id="UP001185922"/>
    </source>
</evidence>
<dbReference type="PANTHER" id="PTHR43008">
    <property type="entry name" value="BENZIL REDUCTASE"/>
    <property type="match status" value="1"/>
</dbReference>
<sequence>MTDSTDTGTATTAGTGRVAGKVALVTGAARGQGKSHAIRLAEEGADIILFDLCRDIETNGYPLATPRDLEEAALEVEKTGRRAIATEVDVRDRGALDAAIATAVAEFGHLDVVVANAGICPLGDGPVEAFADAFDVDFVGATNTIHASLPHLTAGASVIATGSVAALLAAGSQGGPSGAGGQGYVLAKEMLTTYIHRLAKVLAPKSIRANIIHPTNVNTPMLQSGPMYRQFRPDLTDPGPGDVTAAFASMQSMPDVPWIEPADVSDAVVYLASSESRYITGLDLTIDAGATLGRGGHR</sequence>
<comment type="caution">
    <text evidence="4">The sequence shown here is derived from an EMBL/GenBank/DDBJ whole genome shotgun (WGS) entry which is preliminary data.</text>
</comment>